<protein>
    <submittedName>
        <fullName evidence="9">Sugar ABC transporter permease</fullName>
    </submittedName>
</protein>
<organism evidence="9 10">
    <name type="scientific">Gordoniibacillus kamchatkensis</name>
    <dbReference type="NCBI Taxonomy" id="1590651"/>
    <lineage>
        <taxon>Bacteria</taxon>
        <taxon>Bacillati</taxon>
        <taxon>Bacillota</taxon>
        <taxon>Bacilli</taxon>
        <taxon>Bacillales</taxon>
        <taxon>Paenibacillaceae</taxon>
        <taxon>Gordoniibacillus</taxon>
    </lineage>
</organism>
<comment type="similarity">
    <text evidence="7">Belongs to the binding-protein-dependent transport system permease family.</text>
</comment>
<feature type="transmembrane region" description="Helical" evidence="7">
    <location>
        <begin position="109"/>
        <end position="133"/>
    </location>
</feature>
<dbReference type="CDD" id="cd06261">
    <property type="entry name" value="TM_PBP2"/>
    <property type="match status" value="1"/>
</dbReference>
<keyword evidence="5 7" id="KW-1133">Transmembrane helix</keyword>
<dbReference type="SUPFAM" id="SSF161098">
    <property type="entry name" value="MetI-like"/>
    <property type="match status" value="1"/>
</dbReference>
<dbReference type="Proteomes" id="UP000031967">
    <property type="component" value="Unassembled WGS sequence"/>
</dbReference>
<sequence>MMTKRLLDRLPEVFRAAALLLFLLFTVVPFYWMFVTSIKTRQEIYSSELTLWPKQFTWANYVDTLHNTQFPLYFANSVLVTVVSSLIVLVISVMGGYSMSRYRFRGKKAVLLVFLGTQMIPTIIILVPLFILFSKMNMLDHLSSLIVTYTVMNIPFCLITMSSFFQRIPVALEEAAFIDGCNKWQTMLLIVLPLMLPAIVATFVFAFTGAWNELFFGIMFINGEAAKTIPIGLNNFVQKFDINWGQMSAGGIMSLIPVMIMFAAVQKYIVSGLTQGAVKG</sequence>
<keyword evidence="2 7" id="KW-0813">Transport</keyword>
<feature type="transmembrane region" description="Helical" evidence="7">
    <location>
        <begin position="244"/>
        <end position="265"/>
    </location>
</feature>
<keyword evidence="3" id="KW-1003">Cell membrane</keyword>
<dbReference type="EMBL" id="JXAK01000003">
    <property type="protein sequence ID" value="KIL42167.1"/>
    <property type="molecule type" value="Genomic_DNA"/>
</dbReference>
<gene>
    <name evidence="9" type="ORF">SD70_03140</name>
</gene>
<evidence type="ECO:0000256" key="6">
    <source>
        <dbReference type="ARBA" id="ARBA00023136"/>
    </source>
</evidence>
<proteinExistence type="inferred from homology"/>
<feature type="transmembrane region" description="Helical" evidence="7">
    <location>
        <begin position="145"/>
        <end position="165"/>
    </location>
</feature>
<dbReference type="Pfam" id="PF00528">
    <property type="entry name" value="BPD_transp_1"/>
    <property type="match status" value="1"/>
</dbReference>
<evidence type="ECO:0000256" key="4">
    <source>
        <dbReference type="ARBA" id="ARBA00022692"/>
    </source>
</evidence>
<evidence type="ECO:0000313" key="10">
    <source>
        <dbReference type="Proteomes" id="UP000031967"/>
    </source>
</evidence>
<evidence type="ECO:0000256" key="2">
    <source>
        <dbReference type="ARBA" id="ARBA00022448"/>
    </source>
</evidence>
<dbReference type="InterPro" id="IPR035906">
    <property type="entry name" value="MetI-like_sf"/>
</dbReference>
<keyword evidence="6 7" id="KW-0472">Membrane</keyword>
<dbReference type="RefSeq" id="WP_041045541.1">
    <property type="nucleotide sequence ID" value="NZ_JXAK01000003.1"/>
</dbReference>
<evidence type="ECO:0000256" key="7">
    <source>
        <dbReference type="RuleBase" id="RU363032"/>
    </source>
</evidence>
<name>A0ABR5AMA2_9BACL</name>
<evidence type="ECO:0000256" key="5">
    <source>
        <dbReference type="ARBA" id="ARBA00022989"/>
    </source>
</evidence>
<dbReference type="Gene3D" id="1.10.3720.10">
    <property type="entry name" value="MetI-like"/>
    <property type="match status" value="1"/>
</dbReference>
<feature type="transmembrane region" description="Helical" evidence="7">
    <location>
        <begin position="12"/>
        <end position="34"/>
    </location>
</feature>
<dbReference type="InterPro" id="IPR050901">
    <property type="entry name" value="BP-dep_ABC_trans_perm"/>
</dbReference>
<comment type="subcellular location">
    <subcellularLocation>
        <location evidence="1 7">Cell membrane</location>
        <topology evidence="1 7">Multi-pass membrane protein</topology>
    </subcellularLocation>
</comment>
<accession>A0ABR5AMA2</accession>
<evidence type="ECO:0000256" key="3">
    <source>
        <dbReference type="ARBA" id="ARBA00022475"/>
    </source>
</evidence>
<reference evidence="9 10" key="1">
    <citation type="submission" date="2014-12" db="EMBL/GenBank/DDBJ databases">
        <title>Draft genome sequence of Paenibacillus kamchatkensis strain B-2647.</title>
        <authorList>
            <person name="Karlyshev A.V."/>
            <person name="Kudryashova E.B."/>
        </authorList>
    </citation>
    <scope>NUCLEOTIDE SEQUENCE [LARGE SCALE GENOMIC DNA]</scope>
    <source>
        <strain evidence="9 10">VKM B-2647</strain>
    </source>
</reference>
<feature type="transmembrane region" description="Helical" evidence="7">
    <location>
        <begin position="186"/>
        <end position="211"/>
    </location>
</feature>
<comment type="caution">
    <text evidence="9">The sequence shown here is derived from an EMBL/GenBank/DDBJ whole genome shotgun (WGS) entry which is preliminary data.</text>
</comment>
<evidence type="ECO:0000256" key="1">
    <source>
        <dbReference type="ARBA" id="ARBA00004651"/>
    </source>
</evidence>
<evidence type="ECO:0000259" key="8">
    <source>
        <dbReference type="PROSITE" id="PS50928"/>
    </source>
</evidence>
<evidence type="ECO:0000313" key="9">
    <source>
        <dbReference type="EMBL" id="KIL42167.1"/>
    </source>
</evidence>
<keyword evidence="10" id="KW-1185">Reference proteome</keyword>
<dbReference type="InterPro" id="IPR000515">
    <property type="entry name" value="MetI-like"/>
</dbReference>
<feature type="domain" description="ABC transmembrane type-1" evidence="8">
    <location>
        <begin position="74"/>
        <end position="265"/>
    </location>
</feature>
<keyword evidence="4 7" id="KW-0812">Transmembrane</keyword>
<dbReference type="PANTHER" id="PTHR32243">
    <property type="entry name" value="MALTOSE TRANSPORT SYSTEM PERMEASE-RELATED"/>
    <property type="match status" value="1"/>
</dbReference>
<dbReference type="PANTHER" id="PTHR32243:SF18">
    <property type="entry name" value="INNER MEMBRANE ABC TRANSPORTER PERMEASE PROTEIN YCJP"/>
    <property type="match status" value="1"/>
</dbReference>
<feature type="transmembrane region" description="Helical" evidence="7">
    <location>
        <begin position="73"/>
        <end position="97"/>
    </location>
</feature>
<dbReference type="PROSITE" id="PS50928">
    <property type="entry name" value="ABC_TM1"/>
    <property type="match status" value="1"/>
</dbReference>